<feature type="region of interest" description="Disordered" evidence="1">
    <location>
        <begin position="145"/>
        <end position="170"/>
    </location>
</feature>
<protein>
    <submittedName>
        <fullName evidence="6">DUF11 domain-containing protein</fullName>
    </submittedName>
</protein>
<dbReference type="Proteomes" id="UP001056336">
    <property type="component" value="Chromosome"/>
</dbReference>
<feature type="domain" description="DUF11" evidence="4">
    <location>
        <begin position="1817"/>
        <end position="1919"/>
    </location>
</feature>
<evidence type="ECO:0000259" key="5">
    <source>
        <dbReference type="Pfam" id="PF25549"/>
    </source>
</evidence>
<dbReference type="Pfam" id="PF25549">
    <property type="entry name" value="DUF7927"/>
    <property type="match status" value="1"/>
</dbReference>
<feature type="chain" id="PRO_5046721713" evidence="3">
    <location>
        <begin position="43"/>
        <end position="3056"/>
    </location>
</feature>
<name>A0ABY4QV10_9ACTN</name>
<feature type="compositionally biased region" description="Low complexity" evidence="1">
    <location>
        <begin position="326"/>
        <end position="348"/>
    </location>
</feature>
<feature type="region of interest" description="Disordered" evidence="1">
    <location>
        <begin position="2972"/>
        <end position="2997"/>
    </location>
</feature>
<accession>A0ABY4QV10</accession>
<dbReference type="PANTHER" id="PTHR34819">
    <property type="entry name" value="LARGE CYSTEINE-RICH PERIPLASMIC PROTEIN OMCB"/>
    <property type="match status" value="1"/>
</dbReference>
<gene>
    <name evidence="6" type="ORF">M6D93_14320</name>
</gene>
<dbReference type="EMBL" id="CP097332">
    <property type="protein sequence ID" value="UQX87469.1"/>
    <property type="molecule type" value="Genomic_DNA"/>
</dbReference>
<feature type="domain" description="DUF11" evidence="4">
    <location>
        <begin position="653"/>
        <end position="754"/>
    </location>
</feature>
<proteinExistence type="predicted"/>
<dbReference type="InterPro" id="IPR051172">
    <property type="entry name" value="Chlamydia_OmcB"/>
</dbReference>
<feature type="domain" description="DUF11" evidence="4">
    <location>
        <begin position="1431"/>
        <end position="1530"/>
    </location>
</feature>
<feature type="region of interest" description="Disordered" evidence="1">
    <location>
        <begin position="314"/>
        <end position="358"/>
    </location>
</feature>
<dbReference type="InterPro" id="IPR013783">
    <property type="entry name" value="Ig-like_fold"/>
</dbReference>
<feature type="region of interest" description="Disordered" evidence="1">
    <location>
        <begin position="206"/>
        <end position="294"/>
    </location>
</feature>
<keyword evidence="3" id="KW-0732">Signal</keyword>
<feature type="compositionally biased region" description="Polar residues" evidence="1">
    <location>
        <begin position="275"/>
        <end position="286"/>
    </location>
</feature>
<feature type="domain" description="DUF11" evidence="4">
    <location>
        <begin position="1689"/>
        <end position="1790"/>
    </location>
</feature>
<feature type="domain" description="DUF11" evidence="4">
    <location>
        <begin position="2597"/>
        <end position="2701"/>
    </location>
</feature>
<keyword evidence="2" id="KW-1133">Transmembrane helix</keyword>
<feature type="compositionally biased region" description="Low complexity" evidence="1">
    <location>
        <begin position="2977"/>
        <end position="2990"/>
    </location>
</feature>
<feature type="domain" description="DUF11" evidence="4">
    <location>
        <begin position="527"/>
        <end position="626"/>
    </location>
</feature>
<feature type="compositionally biased region" description="Gly residues" evidence="1">
    <location>
        <begin position="234"/>
        <end position="248"/>
    </location>
</feature>
<feature type="domain" description="DUF11" evidence="4">
    <location>
        <begin position="2075"/>
        <end position="2174"/>
    </location>
</feature>
<dbReference type="InterPro" id="IPR001434">
    <property type="entry name" value="OmcB-like_DUF11"/>
</dbReference>
<feature type="domain" description="DUF11" evidence="4">
    <location>
        <begin position="2203"/>
        <end position="2304"/>
    </location>
</feature>
<keyword evidence="2" id="KW-0472">Membrane</keyword>
<feature type="domain" description="DUF11" evidence="4">
    <location>
        <begin position="1554"/>
        <end position="1659"/>
    </location>
</feature>
<feature type="domain" description="DUF11" evidence="4">
    <location>
        <begin position="1947"/>
        <end position="2045"/>
    </location>
</feature>
<sequence>MVGRHSAALKGAVGWNRRPLLNRTSAVLAAVSLALSGAVAWAVVDATTGAGPASAAQANCTAEPGFTDCVRLTYSGADQSFTVPDGVTTIKAKVWGAGGGAPDTDYNGASVSGSGGGGGGFATAILAVTPGQDLGVVVGQGGQPNSLTPTYGGGGAGGGSTNNAVNADPTLSRGASGGGLSGLFTGTHPAPAGALIIAGAGGGAAPGASSADQVAGGGGGDTGGQDAANASLNGRGGTQSAGGAGGTGASSTDYQCASVPAQSGSALHGGAGSSDKPTNPVGTQNNEGGGGGGAGWYGGGGGICDDAQSALVPAHDNGDGGGGSSYTGVTGVTQASTTAGGNGTNTSGTGTGGAAANPSDPQYVAGVAKGGTPGATGQAGGNGLVVLEWNRQYTVSSSVSPATTVPGGTVGYTVTITNTGDNAYAGATLASFSADLAGVLDDATYNGDATSTVAGWSFAGTTTLSGAGPLAVGQTATVSFSVTVKAPTGGDNALHDIVTATGANGSCTSAADCATTTLVRYPSFSQTKSADKASYSLGDPITYSVTVTNAGQVPGTANLADTVPATVGDVSASCASASGATCTPPADGNSVASSMTIPAGGQLVYSVNGTVIADGAVSNTATVTATSAGCTPVLCGGGAASTPARQAHSPHFVITKTADRAGYLTSDPIRYTITVTNNGAGGGSASVADTVPSTVTVTGVTCTAPGNSCNTTGSSGQSVSGTLTLTAGASASYVVAGTVAAAGSLNNTATVTPTSTGCAAQCGGGSATATASAQNRPVFTQTETADQSGYLVGQAITYTLTVGNSGLVAGTATVASQIPALVTVASVSCDAPNGSTCNTTGSSGHSLAGRVTLLPAATATYTVVGTVNGTGSLADTTTITPTTAGCSTECGGGAATTGPLSAGDIPNFTVTKTASATAYLVGEPVHYSIVVGNSGLAAGTATLSDTVPATVGSVSVGCSATGGASCSAAGPSGHTVTGGVSIPAGGSVTYSVDGVAVAAGDATNTATVSASTPGCAGQCGGGDASTAPVTIGDRPHFTQTNTADSSSYLLGQPITYTVTVANSGLGAGAVSVSDPVPATVTVTSVTCTTATGNSCDTAGSSGNTVAGAATLAAGASARYVVTGTVSASGSVASTATVTPTDAGCAHGNDCGGGTASTAALTAGSTPVFTQTKTADDSSYLVGQPITYTITVANTGGGTGLASVADSVPATVGSVSVTCGVSSGGQCNTTGSSGHTVAGAVKLPAGGSAVYTVRATVISAGSVANTATVTPTSSGCAGQCGGGTADTGPLASTDNPVFVPTNTADAAGYSVGDPITYTITIDNTGAGGGTATVDDPVTANVAVNAVTCQISGGASCDTTGSSGNSVAGSVSMPAGSAVVYTVSGTVTSAGSLVNTAIITPTTPGCASQCGGGEATTAAVSSGTDPVFAPTVSADTGSYIVGQPVNYTITVRNTGGGAGTASVADTVPAAVGSVAVTCTATGTAACDPSGSAGQNVSASVDIPAGGSVQLHVSGTVVATGTVTDSATVTPTTAGCTTQCGGGTAATPALTATPAPDLNVSTSADSATYIVGQAIVYTITVDNSAAGSGPGTAELSDVVASTVGVASVSCSATAGASCSTTGSSANSIHATMSVPAGGEVQFFVTGTVTGAGDISDTATVTPTLAGCTTQCGGGTAGTGPLSAGDQPLFTQTKVADSASYIVGQAITYTITVNNTGAGPGTATVLDTVPAAVDVSSVTCSAPDAGNGCVAGPQSNSVSGSVDLAAGTTATFTVTGFVSSAGDLANTASVTPTTGGCADQCGGGDAGTGPVPAGNHPSFTITKTADRTSYLLGQPVSYRIVVTNSGTGTGTGTITDTAPSAVSIAAVSCAAPSGSSCNTTGSSGNTLSGQVNLAVGKSATFTLTGTASSAGDAANSATITPTTAGCTTQCGGGSASTGSIPITANPVFTQSKTADSASYIVGQTVTYTVTVSNTGAGAGSASVTDPVPSTVTVTGVSCAATGGTCTTSGTSANSVSGLVTLAASGQAVYTIVGVANAAGSARNRADVTPRTAGCGSQCGGGAADTGALPIGDAPFFTQTKTTDAAAYIVGQPITYTVTVANTGSGAGTATVTDTVPGTVTVGSVTCAAAAPSACSPGPQGNSVAASVSVAAGSSVTVTISARVTSAGSVANIADVTPTTVGCAGQCGGGTAGTGVIDAAGNPVFTQTKTADSAGYILGQAITYTVTVTNTGTGPGTATVADAVPSRISVTSISCTAPSGSACATTGSSGNTLAGTVSLAAGAVSTFTVVGTVNAIGSVANTATVAATTPGCSAQCGGGDAGTGPLAATDNPVFTQTKVSDAAAYIVGQAITYTITVNNTGSGGGTASVFDEVTPTVGVTAVTCAPATGASCTSTGSGNSVRGAVSIPAGRSVVYTVIGTVLTSGSVANLVTINPNYDSTSNPNGTPGCSTQCGGGSAGTGLLLASDNPVFTQTKTANRSSYVYGQNITYFITVNNIGGGTGTATVTDTVPANVQHVMVSCDAPAPGSCVHGPQSNAVSGSITLAGGTSGSFVITGQVLGTGDVGNTATITPTTDGCNGQCGGGEASTPALPVADNPVITETKTADHSNYHVGDTIVYTITVTNAGGGVGLASVHDTVPAIVQVSQITCTTTGTAICDTTGSAANTLTGTVIASSFDSALFHITGVVTAVGDAQNIATVNADYDAVTNPAGTHGCTDQCGGGPADTGSLPVTTAADLGVGAELDGSGVVAGAPVAYAVTVTNAGPSVATNVTTIDPVPAVITAAVGTADAHIDGASCITRATTRSDLDRLGSAYGPYTLADYPVVVQCTYPSLPADSNLSETITGTANANLLPGGKVINQVVVASDTYDGVPANNRAAAIATSQTSADLVLSKTIADARIGMGGQARFTVTVTNRGPSVARSVAVTDNPSGLAPSTASWSQGSYDLASGRWDLGDLAVGQRATLSLTQIVESSTAQNTAQIVQTDTPDPQPDNNGGPRGGRVGATGLCATGTAGCGQVIVDVAGGGLAATGTPITAMSWSALGLLLGGLVLLLTGRRRRRA</sequence>
<feature type="domain" description="DUF11" evidence="4">
    <location>
        <begin position="1171"/>
        <end position="1270"/>
    </location>
</feature>
<evidence type="ECO:0000313" key="6">
    <source>
        <dbReference type="EMBL" id="UQX87469.1"/>
    </source>
</evidence>
<dbReference type="InterPro" id="IPR057687">
    <property type="entry name" value="DUF7927"/>
</dbReference>
<dbReference type="RefSeq" id="WP_249770017.1">
    <property type="nucleotide sequence ID" value="NZ_CP097332.1"/>
</dbReference>
<keyword evidence="2" id="KW-0812">Transmembrane</keyword>
<feature type="signal peptide" evidence="3">
    <location>
        <begin position="1"/>
        <end position="42"/>
    </location>
</feature>
<evidence type="ECO:0000313" key="7">
    <source>
        <dbReference type="Proteomes" id="UP001056336"/>
    </source>
</evidence>
<evidence type="ECO:0000256" key="1">
    <source>
        <dbReference type="SAM" id="MobiDB-lite"/>
    </source>
</evidence>
<dbReference type="PANTHER" id="PTHR34819:SF3">
    <property type="entry name" value="CELL SURFACE PROTEIN"/>
    <property type="match status" value="1"/>
</dbReference>
<feature type="domain" description="DUF11" evidence="4">
    <location>
        <begin position="2469"/>
        <end position="2569"/>
    </location>
</feature>
<feature type="domain" description="DUF7927" evidence="5">
    <location>
        <begin position="399"/>
        <end position="510"/>
    </location>
</feature>
<reference evidence="6" key="2">
    <citation type="submission" date="2022-05" db="EMBL/GenBank/DDBJ databases">
        <authorList>
            <person name="Kim J.-S."/>
            <person name="Lee K."/>
            <person name="Suh M."/>
            <person name="Eom M."/>
            <person name="Kim J.-S."/>
            <person name="Kim D.-S."/>
            <person name="Ko S.-H."/>
            <person name="Shin Y."/>
            <person name="Lee J.-S."/>
        </authorList>
    </citation>
    <scope>NUCLEOTIDE SEQUENCE</scope>
    <source>
        <strain evidence="6">N237</strain>
    </source>
</reference>
<feature type="domain" description="DUF11" evidence="4">
    <location>
        <begin position="2883"/>
        <end position="2989"/>
    </location>
</feature>
<dbReference type="Gene3D" id="2.60.40.10">
    <property type="entry name" value="Immunoglobulins"/>
    <property type="match status" value="1"/>
</dbReference>
<feature type="compositionally biased region" description="Gly residues" evidence="1">
    <location>
        <begin position="151"/>
        <end position="160"/>
    </location>
</feature>
<dbReference type="Pfam" id="PF01345">
    <property type="entry name" value="DUF11"/>
    <property type="match status" value="17"/>
</dbReference>
<dbReference type="NCBIfam" id="TIGR01451">
    <property type="entry name" value="B_ant_repeat"/>
    <property type="match status" value="14"/>
</dbReference>
<feature type="domain" description="DUF11" evidence="4">
    <location>
        <begin position="909"/>
        <end position="1012"/>
    </location>
</feature>
<feature type="transmembrane region" description="Helical" evidence="2">
    <location>
        <begin position="3031"/>
        <end position="3050"/>
    </location>
</feature>
<evidence type="ECO:0000256" key="2">
    <source>
        <dbReference type="SAM" id="Phobius"/>
    </source>
</evidence>
<reference evidence="6" key="1">
    <citation type="journal article" date="2018" name="Int. J. Syst. Evol. Microbiol.">
        <title>Jatrophihabitans telluris sp. nov., isolated from sediment soil of lava forest wetlands and the emended description of the genus Jatrophihabitans.</title>
        <authorList>
            <person name="Lee K.C."/>
            <person name="Suh M.K."/>
            <person name="Eom M.K."/>
            <person name="Kim K.K."/>
            <person name="Kim J.S."/>
            <person name="Kim D.S."/>
            <person name="Ko S.H."/>
            <person name="Shin Y.K."/>
            <person name="Lee J.S."/>
        </authorList>
    </citation>
    <scope>NUCLEOTIDE SEQUENCE</scope>
    <source>
        <strain evidence="6">N237</strain>
    </source>
</reference>
<evidence type="ECO:0000256" key="3">
    <source>
        <dbReference type="SAM" id="SignalP"/>
    </source>
</evidence>
<feature type="domain" description="DUF11" evidence="4">
    <location>
        <begin position="2731"/>
        <end position="2874"/>
    </location>
</feature>
<dbReference type="InterPro" id="IPR047589">
    <property type="entry name" value="DUF11_rpt"/>
</dbReference>
<organism evidence="6 7">
    <name type="scientific">Jatrophihabitans telluris</name>
    <dbReference type="NCBI Taxonomy" id="2038343"/>
    <lineage>
        <taxon>Bacteria</taxon>
        <taxon>Bacillati</taxon>
        <taxon>Actinomycetota</taxon>
        <taxon>Actinomycetes</taxon>
        <taxon>Jatrophihabitantales</taxon>
        <taxon>Jatrophihabitantaceae</taxon>
        <taxon>Jatrophihabitans</taxon>
    </lineage>
</organism>
<keyword evidence="7" id="KW-1185">Reference proteome</keyword>
<feature type="domain" description="DUF11" evidence="4">
    <location>
        <begin position="1040"/>
        <end position="1142"/>
    </location>
</feature>
<evidence type="ECO:0000259" key="4">
    <source>
        <dbReference type="Pfam" id="PF01345"/>
    </source>
</evidence>
<feature type="domain" description="DUF11" evidence="4">
    <location>
        <begin position="2332"/>
        <end position="2439"/>
    </location>
</feature>